<evidence type="ECO:0000313" key="4">
    <source>
        <dbReference type="WBParaSite" id="HPBE_0000888401-mRNA-1"/>
    </source>
</evidence>
<name>A0A183FN49_HELPZ</name>
<accession>A0A3P7YM97</accession>
<protein>
    <submittedName>
        <fullName evidence="4">Secreted protein</fullName>
    </submittedName>
</protein>
<feature type="region of interest" description="Disordered" evidence="1">
    <location>
        <begin position="39"/>
        <end position="72"/>
    </location>
</feature>
<dbReference type="AlphaFoldDB" id="A0A183FN49"/>
<proteinExistence type="predicted"/>
<evidence type="ECO:0000313" key="3">
    <source>
        <dbReference type="Proteomes" id="UP000050761"/>
    </source>
</evidence>
<sequence>MSLIPVFPSLLASSTTSSSPSADLSGTAFSESADFCAPEEAAECSAPEAPAADPSSSNRPGRLTSHSASPSLGAAMTNRCEHSLDTSYPGSVRSLLEIFMYSESDRLCFCSTSSSNYPISGGEMSAFAFIASPSLIRCITFFTPAKTTH</sequence>
<evidence type="ECO:0000313" key="2">
    <source>
        <dbReference type="EMBL" id="VDO78219.1"/>
    </source>
</evidence>
<reference evidence="4" key="2">
    <citation type="submission" date="2019-09" db="UniProtKB">
        <authorList>
            <consortium name="WormBaseParasite"/>
        </authorList>
    </citation>
    <scope>IDENTIFICATION</scope>
</reference>
<keyword evidence="3" id="KW-1185">Reference proteome</keyword>
<dbReference type="EMBL" id="UZAH01026279">
    <property type="protein sequence ID" value="VDO78219.1"/>
    <property type="molecule type" value="Genomic_DNA"/>
</dbReference>
<accession>A0A183FN49</accession>
<gene>
    <name evidence="2" type="ORF">HPBE_LOCUS8885</name>
</gene>
<reference evidence="2 3" key="1">
    <citation type="submission" date="2018-11" db="EMBL/GenBank/DDBJ databases">
        <authorList>
            <consortium name="Pathogen Informatics"/>
        </authorList>
    </citation>
    <scope>NUCLEOTIDE SEQUENCE [LARGE SCALE GENOMIC DNA]</scope>
</reference>
<dbReference type="Proteomes" id="UP000050761">
    <property type="component" value="Unassembled WGS sequence"/>
</dbReference>
<organism evidence="3 4">
    <name type="scientific">Heligmosomoides polygyrus</name>
    <name type="common">Parasitic roundworm</name>
    <dbReference type="NCBI Taxonomy" id="6339"/>
    <lineage>
        <taxon>Eukaryota</taxon>
        <taxon>Metazoa</taxon>
        <taxon>Ecdysozoa</taxon>
        <taxon>Nematoda</taxon>
        <taxon>Chromadorea</taxon>
        <taxon>Rhabditida</taxon>
        <taxon>Rhabditina</taxon>
        <taxon>Rhabditomorpha</taxon>
        <taxon>Strongyloidea</taxon>
        <taxon>Heligmosomidae</taxon>
        <taxon>Heligmosomoides</taxon>
    </lineage>
</organism>
<dbReference type="WBParaSite" id="HPBE_0000888401-mRNA-1">
    <property type="protein sequence ID" value="HPBE_0000888401-mRNA-1"/>
    <property type="gene ID" value="HPBE_0000888401"/>
</dbReference>
<evidence type="ECO:0000256" key="1">
    <source>
        <dbReference type="SAM" id="MobiDB-lite"/>
    </source>
</evidence>
<feature type="compositionally biased region" description="Low complexity" evidence="1">
    <location>
        <begin position="43"/>
        <end position="57"/>
    </location>
</feature>